<protein>
    <recommendedName>
        <fullName evidence="2">YhdP central domain-containing protein</fullName>
    </recommendedName>
</protein>
<evidence type="ECO:0000259" key="2">
    <source>
        <dbReference type="Pfam" id="PF13116"/>
    </source>
</evidence>
<feature type="transmembrane region" description="Helical" evidence="1">
    <location>
        <begin position="7"/>
        <end position="27"/>
    </location>
</feature>
<dbReference type="KEGG" id="haa:A5892_08535"/>
<dbReference type="Proteomes" id="UP000077875">
    <property type="component" value="Chromosome"/>
</dbReference>
<dbReference type="RefSeq" id="WP_064122453.1">
    <property type="nucleotide sequence ID" value="NZ_CP015243.1"/>
</dbReference>
<feature type="domain" description="YhdP central" evidence="2">
    <location>
        <begin position="4"/>
        <end position="1296"/>
    </location>
</feature>
<reference evidence="3 4" key="1">
    <citation type="submission" date="2016-04" db="EMBL/GenBank/DDBJ databases">
        <title>Complete Genome Sequence of Halotalea alkalilenta IHB B 13600.</title>
        <authorList>
            <person name="Swarnkar M.K."/>
            <person name="Sharma A."/>
            <person name="Kaushal K."/>
            <person name="Soni R."/>
            <person name="Rana S."/>
            <person name="Singh A.K."/>
            <person name="Gulati A."/>
        </authorList>
    </citation>
    <scope>NUCLEOTIDE SEQUENCE [LARGE SCALE GENOMIC DNA]</scope>
    <source>
        <strain evidence="3 4">IHB B 13600</strain>
    </source>
</reference>
<keyword evidence="1" id="KW-1133">Transmembrane helix</keyword>
<gene>
    <name evidence="3" type="ORF">A5892_08535</name>
</gene>
<proteinExistence type="predicted"/>
<organism evidence="3 4">
    <name type="scientific">Halotalea alkalilenta</name>
    <dbReference type="NCBI Taxonomy" id="376489"/>
    <lineage>
        <taxon>Bacteria</taxon>
        <taxon>Pseudomonadati</taxon>
        <taxon>Pseudomonadota</taxon>
        <taxon>Gammaproteobacteria</taxon>
        <taxon>Oceanospirillales</taxon>
        <taxon>Halomonadaceae</taxon>
        <taxon>Halotalea</taxon>
    </lineage>
</organism>
<dbReference type="Pfam" id="PF13116">
    <property type="entry name" value="YhdP"/>
    <property type="match status" value="1"/>
</dbReference>
<dbReference type="PANTHER" id="PTHR38690:SF1">
    <property type="entry name" value="PROTEASE"/>
    <property type="match status" value="1"/>
</dbReference>
<evidence type="ECO:0000256" key="1">
    <source>
        <dbReference type="SAM" id="Phobius"/>
    </source>
</evidence>
<sequence length="1303" mass="142406">MHPLRILLRWSLTLVAIVLVTLAVLTLNLRIEPWRFSDDSRLVALLGLPDDVQLSFDHLSLGLRGHELELQLDDLGLIQPAGASRRRLLELDRLTLRLDLWRSLRLRQPAISWLDADGVAVRLYQRADGRWWQADEAQEGDGFKLDFATLDRLLDNLQGSRARVTRARVDFYALDGHRRLELPRAELASDGEGRVALELSAALAGSRQPGLTVQALLPHDRQLPIQAYLHLDANQATSIASLFSQQFDYRFDADGSIDAWATWERGAPTDLRLALELPSLEVGRTDDAERHLALSQVSLALALGYRDGGWHGAFDRLAGLDEHGAALTLPRFGSLSGGDRSLSLALPQFRAESVNLIWPLLPLSEGLRQTLADLSPKGEVAGAQLDLDLGEGLALRDRLRIRAAARQAEISSHDEIPAIGPVDGWVDTTLRRGWARLKSDQPLRFSLPTVFSRDWRLDTLSGRLDWTLNEDGQALSGSELSFTRDGATADGQFSLSLPDDDRNQFTLELGLRDAVLRDASDWVPMRKLGPELGEWLERNLRGGEVPEGRFGLSLIFGHPRGRPELEHRIDFDDPDEPSELQLELAVREATLGYLEGWPPITRLDGSFKLDGTEMEGRIDRAELAGLESRGGSFSLHDDLLSVEGPVSGDASALLEILKAAPFDDQALNQQFAQWQASGPLDGEVKLEVPFEGQGAGNVRLEASGRVRGGSATLTQKQLSFDDIDARVRFLLQGERLSLSGGGDGRAFDGPVEGSVDVADGQGGVDFSGSADAARVLDWLGLAGLVPDISGRTDYQGRLSMVPAGPVDLELTSTLEGVELPLPSPLGKRPDEAAPLRLVMNVSDGEGEVEIDSRLKVRWRNELEDGQVWIQQWPRQPQWDAGDGWSLHWVAPRLAPLEWKDAIARIDSDRIGKQPSEEGGTSAQQGVKIRRAALVTECLELQGRCMGPISIDADHVGEAWHAQVESDLARGQVSWDPVSGRPIEAHFSEVDLDPLLVLIPQSLESEPDESARFFEQVLAVPGPPTRLAPLPQALTGLPSGFISIDRLQARGREGALELGWRTSDHSLDIDRLRIALAGSMLEGELHWSRAGEASVTRGMLTLNHRDFGDLLELLGQPKVLSTPGGGRISASFAWPGAPWQPSWATATGKLGLDIGDGSFTAIESTSARLVGLLNFDNLLRRLRLDFTDLTRSGTSFNSIRGSANLSDGVLTSNGPVLISAPATNFSIDGQVNLVQRTLNQRLGVTLPVSQSLPLAALLAGAPQVGGVLLLFHWAFGGWIDKVTELHYRIEGPWAEPNFRMESAR</sequence>
<accession>A0A172YE80</accession>
<dbReference type="EMBL" id="CP015243">
    <property type="protein sequence ID" value="ANF57507.1"/>
    <property type="molecule type" value="Genomic_DNA"/>
</dbReference>
<evidence type="ECO:0000313" key="4">
    <source>
        <dbReference type="Proteomes" id="UP000077875"/>
    </source>
</evidence>
<name>A0A172YE80_9GAMM</name>
<keyword evidence="4" id="KW-1185">Reference proteome</keyword>
<dbReference type="InterPro" id="IPR025263">
    <property type="entry name" value="YhdP_central"/>
</dbReference>
<evidence type="ECO:0000313" key="3">
    <source>
        <dbReference type="EMBL" id="ANF57507.1"/>
    </source>
</evidence>
<dbReference type="PANTHER" id="PTHR38690">
    <property type="entry name" value="PROTEASE-RELATED"/>
    <property type="match status" value="1"/>
</dbReference>
<dbReference type="InterPro" id="IPR011836">
    <property type="entry name" value="YhdP"/>
</dbReference>
<keyword evidence="1" id="KW-0472">Membrane</keyword>
<keyword evidence="1" id="KW-0812">Transmembrane</keyword>
<dbReference type="STRING" id="376489.A5892_08535"/>